<dbReference type="SUPFAM" id="SSF63829">
    <property type="entry name" value="Calcium-dependent phosphotriesterase"/>
    <property type="match status" value="1"/>
</dbReference>
<evidence type="ECO:0000313" key="3">
    <source>
        <dbReference type="EMBL" id="ARD22236.1"/>
    </source>
</evidence>
<evidence type="ECO:0000259" key="2">
    <source>
        <dbReference type="Pfam" id="PF08450"/>
    </source>
</evidence>
<comment type="similarity">
    <text evidence="1">Belongs to the SMP-30/CGR1 family.</text>
</comment>
<reference evidence="3 4" key="1">
    <citation type="submission" date="2017-03" db="EMBL/GenBank/DDBJ databases">
        <title>Genome sequencing of Shewanella japonica KCTC 22435.</title>
        <authorList>
            <person name="Kim K.M."/>
        </authorList>
    </citation>
    <scope>NUCLEOTIDE SEQUENCE [LARGE SCALE GENOMIC DNA]</scope>
    <source>
        <strain evidence="3 4">KCTC 22435</strain>
    </source>
</reference>
<evidence type="ECO:0000256" key="1">
    <source>
        <dbReference type="ARBA" id="ARBA00008853"/>
    </source>
</evidence>
<gene>
    <name evidence="3" type="ORF">SJ2017_1934</name>
</gene>
<dbReference type="InterPro" id="IPR011042">
    <property type="entry name" value="6-blade_b-propeller_TolB-like"/>
</dbReference>
<proteinExistence type="inferred from homology"/>
<dbReference type="RefSeq" id="WP_080915643.1">
    <property type="nucleotide sequence ID" value="NZ_CP020472.1"/>
</dbReference>
<organism evidence="3 4">
    <name type="scientific">Shewanella japonica</name>
    <dbReference type="NCBI Taxonomy" id="93973"/>
    <lineage>
        <taxon>Bacteria</taxon>
        <taxon>Pseudomonadati</taxon>
        <taxon>Pseudomonadota</taxon>
        <taxon>Gammaproteobacteria</taxon>
        <taxon>Alteromonadales</taxon>
        <taxon>Shewanellaceae</taxon>
        <taxon>Shewanella</taxon>
    </lineage>
</organism>
<sequence>MSKLFDARINYVGESPLWHPLTQTLYWVDFPNKLIRGKSATQTVEYQLAEMATAIGWIDEAHLLIATETGLYQFHLLTQKTVLIINVEHTLTTNRSNDGRADPWGGFWIGTMDNEATLNKGSFYRYYQGELTQYISELTIPNGMCFDKSRCRAYYADSQSQKMFSLELDPENGAPLAGVKPTLFADFSSTKFSPDGAVVDASGNVWVALWDGACVVCISPSGEELSRIDVGTLRPTCPGFGGVNAHQLYTTTAQCGLEQEPVLPHEHGTTLLVSEQIKGVYEPAVIIA</sequence>
<dbReference type="InterPro" id="IPR005511">
    <property type="entry name" value="SMP-30"/>
</dbReference>
<evidence type="ECO:0000313" key="4">
    <source>
        <dbReference type="Proteomes" id="UP000191820"/>
    </source>
</evidence>
<feature type="domain" description="SMP-30/Gluconolactonase/LRE-like region" evidence="2">
    <location>
        <begin position="12"/>
        <end position="254"/>
    </location>
</feature>
<dbReference type="InterPro" id="IPR013658">
    <property type="entry name" value="SGL"/>
</dbReference>
<name>A0ABN4YCT3_9GAMM</name>
<protein>
    <recommendedName>
        <fullName evidence="2">SMP-30/Gluconolactonase/LRE-like region domain-containing protein</fullName>
    </recommendedName>
</protein>
<keyword evidence="4" id="KW-1185">Reference proteome</keyword>
<dbReference type="PANTHER" id="PTHR10907:SF47">
    <property type="entry name" value="REGUCALCIN"/>
    <property type="match status" value="1"/>
</dbReference>
<dbReference type="PANTHER" id="PTHR10907">
    <property type="entry name" value="REGUCALCIN"/>
    <property type="match status" value="1"/>
</dbReference>
<dbReference type="PRINTS" id="PR01790">
    <property type="entry name" value="SMP30FAMILY"/>
</dbReference>
<accession>A0ABN4YCT3</accession>
<dbReference type="Gene3D" id="2.120.10.30">
    <property type="entry name" value="TolB, C-terminal domain"/>
    <property type="match status" value="1"/>
</dbReference>
<dbReference type="EMBL" id="CP020472">
    <property type="protein sequence ID" value="ARD22236.1"/>
    <property type="molecule type" value="Genomic_DNA"/>
</dbReference>
<dbReference type="Pfam" id="PF08450">
    <property type="entry name" value="SGL"/>
    <property type="match status" value="1"/>
</dbReference>
<dbReference type="Proteomes" id="UP000191820">
    <property type="component" value="Chromosome"/>
</dbReference>